<feature type="region of interest" description="Disordered" evidence="3">
    <location>
        <begin position="375"/>
        <end position="404"/>
    </location>
</feature>
<keyword evidence="1" id="KW-0132">Cell division</keyword>
<accession>A0A8H7U9U0</accession>
<feature type="domain" description="PH" evidence="4">
    <location>
        <begin position="882"/>
        <end position="1035"/>
    </location>
</feature>
<reference evidence="5" key="1">
    <citation type="submission" date="2020-12" db="EMBL/GenBank/DDBJ databases">
        <title>Metabolic potential, ecology and presence of endohyphal bacteria is reflected in genomic diversity of Mucoromycotina.</title>
        <authorList>
            <person name="Muszewska A."/>
            <person name="Okrasinska A."/>
            <person name="Steczkiewicz K."/>
            <person name="Drgas O."/>
            <person name="Orlowska M."/>
            <person name="Perlinska-Lenart U."/>
            <person name="Aleksandrzak-Piekarczyk T."/>
            <person name="Szatraj K."/>
            <person name="Zielenkiewicz U."/>
            <person name="Pilsyk S."/>
            <person name="Malc E."/>
            <person name="Mieczkowski P."/>
            <person name="Kruszewska J.S."/>
            <person name="Biernat P."/>
            <person name="Pawlowska J."/>
        </authorList>
    </citation>
    <scope>NUCLEOTIDE SEQUENCE</scope>
    <source>
        <strain evidence="5">WA0000067209</strain>
    </source>
</reference>
<dbReference type="PANTHER" id="PTHR36100">
    <property type="entry name" value="BUD SITE SELECTION PROTEIN 4"/>
    <property type="match status" value="1"/>
</dbReference>
<keyword evidence="6" id="KW-1185">Reference proteome</keyword>
<organism evidence="5 6">
    <name type="scientific">Mortierella isabellina</name>
    <name type="common">Filamentous fungus</name>
    <name type="synonym">Umbelopsis isabellina</name>
    <dbReference type="NCBI Taxonomy" id="91625"/>
    <lineage>
        <taxon>Eukaryota</taxon>
        <taxon>Fungi</taxon>
        <taxon>Fungi incertae sedis</taxon>
        <taxon>Mucoromycota</taxon>
        <taxon>Mucoromycotina</taxon>
        <taxon>Umbelopsidomycetes</taxon>
        <taxon>Umbelopsidales</taxon>
        <taxon>Umbelopsidaceae</taxon>
        <taxon>Umbelopsis</taxon>
    </lineage>
</organism>
<sequence length="1053" mass="117587">MTLSCGAVIPNELRGQNQTHSCLLTFEMSVEADTLIAGSVAMHASSNDKFDAPVNSSNPGLTQTPQKNNSPLTSRSDSTVQQNKPTFIKAHRRGASYIPGGYNFSSNNSKVPVAKSRIEELGNAFPAKKIEVASLAIKSAAQRSSVLNVERSISSPLPTVSSYMMRPPAGRWRSTNGIQDADLHRSAFGQYGRPQLSKASQERLRINTVKPIPKPVKQEDTEDNSRRKTVTWCELTEVHEFDHADAQNKKNEPEAVNHNGQAGNSLNPSLNEEHPSSQKHSTDMFVEKNDFEQTVPSLDMDKLEIVTPLHMSKCVDTDSDISLSSPSSEDSMPFTDAPETQDITMTPETNTYRRNSRISRDDVLSRLAELKKNRNEDEITEANNNVAKSTRSESEKPETVATTTSTDVISEVPKVDLVILPEISHPESSSTTWTIPSSDFETTIKASDSSNEIASIADSVVTESFIDSDSLQSDSASVEVIKERPSSYVSNVGKPASARRLDLSEWYKQRKRMERKQREQRLGGSYDFDASYTNDSDANVSKPAMLDENKRRATYTEGISNIIPLNSSRQGGGGFEEQLLEEFDRIAGGQKPKTYRERTRSKVVVASADFEKAGGAEQAVADALQTKANMRTPTPEVFDDTAQSIHSIESTANFAPRPWTERRRSTDLLSQMVPESASRGRLYLKVVAAQDLDFPFPAKDMEARCVLNEGTYEYASPTSRLSRNTEFGHEFKLETHDFLDFTITIHVNTPDRNTTTLSRLLSTQRKGRTDGLSKYINSEDGALAQVRISFQDIMSECKSKICTATFHLVNGWYKDSTSPLLAGRNRTARRPIREKVVGKLLVKLAYLPGVDPKCSAISQKYSLPPSLEACEEALNIRRWHETCWHAGYMSQQGGDLNFWRRRFYKAVGARLYSHTDTNHSLRTIIDLSKAEIMTVGHDIVAHSQEAHVLEMIEQLPSHENDLSPPIRPASVNSSRMSISSENRRNSRLNVDSDSLYCAVKNSMRIIFSNGDHIDFFCDSSAERTQWVDVLKNIVGRVPEWPEWLREGRQVIDF</sequence>
<dbReference type="Proteomes" id="UP000654370">
    <property type="component" value="Unassembled WGS sequence"/>
</dbReference>
<feature type="compositionally biased region" description="Basic and acidic residues" evidence="3">
    <location>
        <begin position="271"/>
        <end position="282"/>
    </location>
</feature>
<dbReference type="OrthoDB" id="2123378at2759"/>
<dbReference type="InterPro" id="IPR052007">
    <property type="entry name" value="Bud4"/>
</dbReference>
<feature type="region of interest" description="Disordered" evidence="3">
    <location>
        <begin position="243"/>
        <end position="282"/>
    </location>
</feature>
<evidence type="ECO:0000313" key="6">
    <source>
        <dbReference type="Proteomes" id="UP000654370"/>
    </source>
</evidence>
<gene>
    <name evidence="5" type="ORF">INT43_001565</name>
</gene>
<dbReference type="PROSITE" id="PS50003">
    <property type="entry name" value="PH_DOMAIN"/>
    <property type="match status" value="1"/>
</dbReference>
<dbReference type="InterPro" id="IPR011993">
    <property type="entry name" value="PH-like_dom_sf"/>
</dbReference>
<feature type="compositionally biased region" description="Polar residues" evidence="3">
    <location>
        <begin position="970"/>
        <end position="980"/>
    </location>
</feature>
<protein>
    <recommendedName>
        <fullName evidence="4">PH domain-containing protein</fullName>
    </recommendedName>
</protein>
<dbReference type="AlphaFoldDB" id="A0A8H7U9U0"/>
<feature type="compositionally biased region" description="Basic and acidic residues" evidence="3">
    <location>
        <begin position="243"/>
        <end position="255"/>
    </location>
</feature>
<feature type="compositionally biased region" description="Polar residues" evidence="3">
    <location>
        <begin position="258"/>
        <end position="270"/>
    </location>
</feature>
<feature type="region of interest" description="Disordered" evidence="3">
    <location>
        <begin position="960"/>
        <end position="984"/>
    </location>
</feature>
<evidence type="ECO:0000313" key="5">
    <source>
        <dbReference type="EMBL" id="KAG2172088.1"/>
    </source>
</evidence>
<dbReference type="PANTHER" id="PTHR36100:SF1">
    <property type="entry name" value="BUD SITE SELECTION PROTEIN 4"/>
    <property type="match status" value="1"/>
</dbReference>
<feature type="compositionally biased region" description="Polar residues" evidence="3">
    <location>
        <begin position="54"/>
        <end position="83"/>
    </location>
</feature>
<dbReference type="EMBL" id="JAEPQZ010000018">
    <property type="protein sequence ID" value="KAG2172088.1"/>
    <property type="molecule type" value="Genomic_DNA"/>
</dbReference>
<evidence type="ECO:0000256" key="2">
    <source>
        <dbReference type="ARBA" id="ARBA00023306"/>
    </source>
</evidence>
<evidence type="ECO:0000259" key="4">
    <source>
        <dbReference type="PROSITE" id="PS50003"/>
    </source>
</evidence>
<evidence type="ECO:0000256" key="1">
    <source>
        <dbReference type="ARBA" id="ARBA00022618"/>
    </source>
</evidence>
<dbReference type="GO" id="GO:0005525">
    <property type="term" value="F:GTP binding"/>
    <property type="evidence" value="ECO:0007669"/>
    <property type="project" value="TreeGrafter"/>
</dbReference>
<comment type="caution">
    <text evidence="5">The sequence shown here is derived from an EMBL/GenBank/DDBJ whole genome shotgun (WGS) entry which is preliminary data.</text>
</comment>
<feature type="region of interest" description="Disordered" evidence="3">
    <location>
        <begin position="317"/>
        <end position="342"/>
    </location>
</feature>
<feature type="region of interest" description="Disordered" evidence="3">
    <location>
        <begin position="48"/>
        <end position="83"/>
    </location>
</feature>
<dbReference type="SUPFAM" id="SSF50729">
    <property type="entry name" value="PH domain-like"/>
    <property type="match status" value="1"/>
</dbReference>
<dbReference type="InterPro" id="IPR001849">
    <property type="entry name" value="PH_domain"/>
</dbReference>
<dbReference type="GO" id="GO:0051301">
    <property type="term" value="P:cell division"/>
    <property type="evidence" value="ECO:0007669"/>
    <property type="project" value="UniProtKB-KW"/>
</dbReference>
<keyword evidence="2" id="KW-0131">Cell cycle</keyword>
<name>A0A8H7U9U0_MORIS</name>
<dbReference type="Gene3D" id="2.30.29.30">
    <property type="entry name" value="Pleckstrin-homology domain (PH domain)/Phosphotyrosine-binding domain (PTB)"/>
    <property type="match status" value="1"/>
</dbReference>
<feature type="compositionally biased region" description="Low complexity" evidence="3">
    <location>
        <begin position="320"/>
        <end position="331"/>
    </location>
</feature>
<proteinExistence type="predicted"/>
<dbReference type="SMART" id="SM00233">
    <property type="entry name" value="PH"/>
    <property type="match status" value="1"/>
</dbReference>
<evidence type="ECO:0000256" key="3">
    <source>
        <dbReference type="SAM" id="MobiDB-lite"/>
    </source>
</evidence>